<comment type="caution">
    <text evidence="2">The sequence shown here is derived from an EMBL/GenBank/DDBJ whole genome shotgun (WGS) entry which is preliminary data.</text>
</comment>
<feature type="compositionally biased region" description="Basic and acidic residues" evidence="1">
    <location>
        <begin position="10"/>
        <end position="44"/>
    </location>
</feature>
<dbReference type="EMBL" id="JANKHO010000963">
    <property type="protein sequence ID" value="KAJ3504778.1"/>
    <property type="molecule type" value="Genomic_DNA"/>
</dbReference>
<protein>
    <recommendedName>
        <fullName evidence="4">G-patch domain-containing protein</fullName>
    </recommendedName>
</protein>
<feature type="compositionally biased region" description="Low complexity" evidence="1">
    <location>
        <begin position="66"/>
        <end position="89"/>
    </location>
</feature>
<name>A0A9W8MTD3_9AGAR</name>
<evidence type="ECO:0000256" key="1">
    <source>
        <dbReference type="SAM" id="MobiDB-lite"/>
    </source>
</evidence>
<reference evidence="2" key="1">
    <citation type="submission" date="2022-07" db="EMBL/GenBank/DDBJ databases">
        <title>Genome Sequence of Agrocybe chaxingu.</title>
        <authorList>
            <person name="Buettner E."/>
        </authorList>
    </citation>
    <scope>NUCLEOTIDE SEQUENCE</scope>
    <source>
        <strain evidence="2">MP-N11</strain>
    </source>
</reference>
<keyword evidence="3" id="KW-1185">Reference proteome</keyword>
<evidence type="ECO:0008006" key="4">
    <source>
        <dbReference type="Google" id="ProtNLM"/>
    </source>
</evidence>
<accession>A0A9W8MTD3</accession>
<dbReference type="PANTHER" id="PTHR20923">
    <property type="entry name" value="BAT4 PROTEIN-RELATED"/>
    <property type="match status" value="1"/>
</dbReference>
<dbReference type="AlphaFoldDB" id="A0A9W8MTD3"/>
<gene>
    <name evidence="2" type="ORF">NLJ89_g7758</name>
</gene>
<evidence type="ECO:0000313" key="3">
    <source>
        <dbReference type="Proteomes" id="UP001148786"/>
    </source>
</evidence>
<evidence type="ECO:0000313" key="2">
    <source>
        <dbReference type="EMBL" id="KAJ3504778.1"/>
    </source>
</evidence>
<dbReference type="InterPro" id="IPR039146">
    <property type="entry name" value="GPANK1"/>
</dbReference>
<feature type="region of interest" description="Disordered" evidence="1">
    <location>
        <begin position="1"/>
        <end position="193"/>
    </location>
</feature>
<dbReference type="PANTHER" id="PTHR20923:SF1">
    <property type="entry name" value="G PATCH DOMAIN AND ANKYRIN REPEAT-CONTAINING PROTEIN 1"/>
    <property type="match status" value="1"/>
</dbReference>
<proteinExistence type="predicted"/>
<dbReference type="OrthoDB" id="2538319at2759"/>
<organism evidence="2 3">
    <name type="scientific">Agrocybe chaxingu</name>
    <dbReference type="NCBI Taxonomy" id="84603"/>
    <lineage>
        <taxon>Eukaryota</taxon>
        <taxon>Fungi</taxon>
        <taxon>Dikarya</taxon>
        <taxon>Basidiomycota</taxon>
        <taxon>Agaricomycotina</taxon>
        <taxon>Agaricomycetes</taxon>
        <taxon>Agaricomycetidae</taxon>
        <taxon>Agaricales</taxon>
        <taxon>Agaricineae</taxon>
        <taxon>Strophariaceae</taxon>
        <taxon>Agrocybe</taxon>
    </lineage>
</organism>
<feature type="region of interest" description="Disordered" evidence="1">
    <location>
        <begin position="274"/>
        <end position="318"/>
    </location>
</feature>
<sequence>MATTAYHIYSHYDPKDREALEKETGQHTDEDLSPEEAWHREASRISRQRGPAPQFVPATISYDEWSSGQASISQSPESSSNALGGNLSGWYRSLTSSRSGTPGSATPAPPSTQQEHKENSDALATSLPPIPSHAGNPPLKPKERRNKNNWFIMKAIQSEPPPSVSTPTPSLADILARDPPPLPSDEKYTPPVWLEIGPSNKGFGMLQRSGWNEGEPLGPDVVRRKPIEAVVFDGDITPASSSKGKGKLRQELKEVRMESFDDVSELRRVDVIDLTQSDSELDDEPTPTMQNETTVEGNVPGAAQGPQPSAQSPILSDGSPAYERKALLTPIATVLKSDRLGIGLKAKTVGRYKASQKRVTHNAAALAAHVKAAEENRRRQKLFGRGAKGFQRRHQAEEERRKAMAAYLKSI</sequence>
<feature type="compositionally biased region" description="Polar residues" evidence="1">
    <location>
        <begin position="287"/>
        <end position="296"/>
    </location>
</feature>
<dbReference type="Proteomes" id="UP001148786">
    <property type="component" value="Unassembled WGS sequence"/>
</dbReference>